<dbReference type="EMBL" id="JAFEJT020000004">
    <property type="protein sequence ID" value="MCH9274996.1"/>
    <property type="molecule type" value="Genomic_DNA"/>
</dbReference>
<comment type="subcellular location">
    <subcellularLocation>
        <location evidence="1">Virion</location>
    </subcellularLocation>
</comment>
<dbReference type="InterPro" id="IPR022741">
    <property type="entry name" value="Phage_B103_Gp8"/>
</dbReference>
<organism evidence="3 4">
    <name type="scientific">Bifidobacterium amazonense</name>
    <dbReference type="NCBI Taxonomy" id="2809027"/>
    <lineage>
        <taxon>Bacteria</taxon>
        <taxon>Bacillati</taxon>
        <taxon>Actinomycetota</taxon>
        <taxon>Actinomycetes</taxon>
        <taxon>Bifidobacteriales</taxon>
        <taxon>Bifidobacteriaceae</taxon>
        <taxon>Bifidobacterium</taxon>
    </lineage>
</organism>
<gene>
    <name evidence="3" type="ORF">JS533_001665</name>
</gene>
<name>A0ABS9VSD3_9BIFI</name>
<dbReference type="Gene3D" id="6.10.140.1630">
    <property type="match status" value="1"/>
</dbReference>
<comment type="caution">
    <text evidence="3">The sequence shown here is derived from an EMBL/GenBank/DDBJ whole genome shotgun (WGS) entry which is preliminary data.</text>
</comment>
<dbReference type="RefSeq" id="WP_241512829.1">
    <property type="nucleotide sequence ID" value="NZ_JAFEJT020000004.1"/>
</dbReference>
<evidence type="ECO:0000256" key="2">
    <source>
        <dbReference type="ARBA" id="ARBA00022581"/>
    </source>
</evidence>
<proteinExistence type="predicted"/>
<sequence>MSQAVEFHHLTSGVANDARQAVIETQFLDDDGNPIDLTGGSDVPATVAWDAVTGKPATYPASVSSISGAGATGLNVLKAGTADAARTAIGAGTPYTLPAATAAALGGIKKASGVTAISTADPAAAAGDAPTKAEYDALVALCAELKAKYNTLVSAGKTAGFLA</sequence>
<accession>A0ABS9VSD3</accession>
<reference evidence="3 4" key="1">
    <citation type="journal article" date="2021" name="Environ. Microbiol.">
        <title>Genetic insights into the dark matter of the mammalian gut microbiota through targeted genome reconstruction.</title>
        <authorList>
            <person name="Lugli G.A."/>
            <person name="Alessandri G."/>
            <person name="Milani C."/>
            <person name="Viappiani A."/>
            <person name="Fontana F."/>
            <person name="Tarracchini C."/>
            <person name="Mancabelli L."/>
            <person name="Argentini C."/>
            <person name="Ruiz L."/>
            <person name="Margolles A."/>
            <person name="van Sinderen D."/>
            <person name="Turroni F."/>
            <person name="Ventura M."/>
        </authorList>
    </citation>
    <scope>NUCLEOTIDE SEQUENCE [LARGE SCALE GENOMIC DNA]</scope>
    <source>
        <strain evidence="3 4">MA1</strain>
    </source>
</reference>
<evidence type="ECO:0000313" key="3">
    <source>
        <dbReference type="EMBL" id="MCH9274996.1"/>
    </source>
</evidence>
<reference evidence="3 4" key="2">
    <citation type="journal article" date="2021" name="Syst. Appl. Microbiol.">
        <title>Phylogenetic classification of ten novel species belonging to the genus Bifidobacterium comprising B. phasiani sp. nov., B. pongonis sp. nov., B. saguinibicoloris sp. nov., B. colobi sp. nov., B. simiiventris sp. nov., B. santillanense sp. nov., B. miconis sp. nov., B. amazonense sp. nov., B. pluvialisilvae sp. nov., and B. miconisargentati sp. nov.</title>
        <authorList>
            <person name="Lugli G.A."/>
            <person name="Calvete-Torre I."/>
            <person name="Alessandri G."/>
            <person name="Milani C."/>
            <person name="Turroni F."/>
            <person name="Laiolo P."/>
            <person name="Ossiprandi M.C."/>
            <person name="Margolles A."/>
            <person name="Ruiz L."/>
            <person name="Ventura M."/>
        </authorList>
    </citation>
    <scope>NUCLEOTIDE SEQUENCE [LARGE SCALE GENOMIC DNA]</scope>
    <source>
        <strain evidence="3 4">MA1</strain>
    </source>
</reference>
<protein>
    <submittedName>
        <fullName evidence="3">Head fiber protein</fullName>
    </submittedName>
</protein>
<dbReference type="Proteomes" id="UP000710815">
    <property type="component" value="Unassembled WGS sequence"/>
</dbReference>
<evidence type="ECO:0000313" key="4">
    <source>
        <dbReference type="Proteomes" id="UP000710815"/>
    </source>
</evidence>
<keyword evidence="4" id="KW-1185">Reference proteome</keyword>
<dbReference type="Pfam" id="PF11133">
    <property type="entry name" value="Phage_head_fibr"/>
    <property type="match status" value="1"/>
</dbReference>
<keyword evidence="2" id="KW-0945">Host-virus interaction</keyword>
<evidence type="ECO:0000256" key="1">
    <source>
        <dbReference type="ARBA" id="ARBA00004328"/>
    </source>
</evidence>